<feature type="domain" description="Ubiquitin-like" evidence="1">
    <location>
        <begin position="172"/>
        <end position="249"/>
    </location>
</feature>
<accession>A0A7R9Q9C6</accession>
<evidence type="ECO:0000313" key="2">
    <source>
        <dbReference type="EMBL" id="CAD7636336.1"/>
    </source>
</evidence>
<dbReference type="InterPro" id="IPR000626">
    <property type="entry name" value="Ubiquitin-like_dom"/>
</dbReference>
<protein>
    <recommendedName>
        <fullName evidence="1">Ubiquitin-like domain-containing protein</fullName>
    </recommendedName>
</protein>
<sequence length="306" mass="35042">MSKTSPAMRAVVSEDSEWIGYGFGPRFRLRRVSTVDGSKRTLKLMPSPLDTDTDNTYICCFDVPQTDFEVEVDNVFSAANIEYSFQYSPVFIKRYHLRRGQRLTHKAIDISGKQLVFKRNDGSQTIDDVIRLRANRYGLTVEETLVLCSRIGVAVKTEKPFEIKGQQMRVNIHYTYRNGGSLMKQDFDLKIGSDNTVGDMKRLIDELEGIAYKDQKLFKVKYLFDSQTLKECDIDDNCTVYLVPKVIGGLDVSDLDMNEIYGQRGLVCFMGPTDQSAYFIIRGFETDDTRRVIPFTLELRFTGPQE</sequence>
<name>A0A7R9Q9C6_9ACAR</name>
<dbReference type="PROSITE" id="PS50053">
    <property type="entry name" value="UBIQUITIN_2"/>
    <property type="match status" value="1"/>
</dbReference>
<dbReference type="InterPro" id="IPR029071">
    <property type="entry name" value="Ubiquitin-like_domsf"/>
</dbReference>
<keyword evidence="3" id="KW-1185">Reference proteome</keyword>
<gene>
    <name evidence="2" type="ORF">OSB1V03_LOCUS16608</name>
</gene>
<dbReference type="EMBL" id="CAJPIZ010018705">
    <property type="protein sequence ID" value="CAG2116649.1"/>
    <property type="molecule type" value="Genomic_DNA"/>
</dbReference>
<dbReference type="OrthoDB" id="10016665at2759"/>
<evidence type="ECO:0000313" key="3">
    <source>
        <dbReference type="Proteomes" id="UP000759131"/>
    </source>
</evidence>
<dbReference type="Gene3D" id="3.10.20.90">
    <property type="entry name" value="Phosphatidylinositol 3-kinase Catalytic Subunit, Chain A, domain 1"/>
    <property type="match status" value="1"/>
</dbReference>
<dbReference type="AlphaFoldDB" id="A0A7R9Q9C6"/>
<dbReference type="Pfam" id="PF00240">
    <property type="entry name" value="ubiquitin"/>
    <property type="match status" value="1"/>
</dbReference>
<dbReference type="Proteomes" id="UP000759131">
    <property type="component" value="Unassembled WGS sequence"/>
</dbReference>
<dbReference type="SUPFAM" id="SSF54236">
    <property type="entry name" value="Ubiquitin-like"/>
    <property type="match status" value="1"/>
</dbReference>
<reference evidence="2" key="1">
    <citation type="submission" date="2020-11" db="EMBL/GenBank/DDBJ databases">
        <authorList>
            <person name="Tran Van P."/>
        </authorList>
    </citation>
    <scope>NUCLEOTIDE SEQUENCE</scope>
</reference>
<dbReference type="CDD" id="cd17039">
    <property type="entry name" value="Ubl_ubiquitin_like"/>
    <property type="match status" value="1"/>
</dbReference>
<proteinExistence type="predicted"/>
<dbReference type="EMBL" id="OC873280">
    <property type="protein sequence ID" value="CAD7636336.1"/>
    <property type="molecule type" value="Genomic_DNA"/>
</dbReference>
<organism evidence="2">
    <name type="scientific">Medioppia subpectinata</name>
    <dbReference type="NCBI Taxonomy" id="1979941"/>
    <lineage>
        <taxon>Eukaryota</taxon>
        <taxon>Metazoa</taxon>
        <taxon>Ecdysozoa</taxon>
        <taxon>Arthropoda</taxon>
        <taxon>Chelicerata</taxon>
        <taxon>Arachnida</taxon>
        <taxon>Acari</taxon>
        <taxon>Acariformes</taxon>
        <taxon>Sarcoptiformes</taxon>
        <taxon>Oribatida</taxon>
        <taxon>Brachypylina</taxon>
        <taxon>Oppioidea</taxon>
        <taxon>Oppiidae</taxon>
        <taxon>Medioppia</taxon>
    </lineage>
</organism>
<evidence type="ECO:0000259" key="1">
    <source>
        <dbReference type="PROSITE" id="PS50053"/>
    </source>
</evidence>